<name>A0A917QPR2_9ACTN</name>
<dbReference type="RefSeq" id="WP_189321862.1">
    <property type="nucleotide sequence ID" value="NZ_BMPQ01000004.1"/>
</dbReference>
<keyword evidence="2" id="KW-1185">Reference proteome</keyword>
<sequence>MSSGGEIGEVAIAEPDPRILAVFNEATGPLRARDVSEALDHELLRKNIEGTRAKLKRLAKPDILTEADTGSFTRKQ</sequence>
<protein>
    <submittedName>
        <fullName evidence="1">Uncharacterized protein</fullName>
    </submittedName>
</protein>
<evidence type="ECO:0000313" key="1">
    <source>
        <dbReference type="EMBL" id="GGK62092.1"/>
    </source>
</evidence>
<dbReference type="EMBL" id="BMPQ01000004">
    <property type="protein sequence ID" value="GGK62092.1"/>
    <property type="molecule type" value="Genomic_DNA"/>
</dbReference>
<proteinExistence type="predicted"/>
<comment type="caution">
    <text evidence="1">The sequence shown here is derived from an EMBL/GenBank/DDBJ whole genome shotgun (WGS) entry which is preliminary data.</text>
</comment>
<dbReference type="AlphaFoldDB" id="A0A917QPR2"/>
<reference evidence="1" key="2">
    <citation type="submission" date="2020-09" db="EMBL/GenBank/DDBJ databases">
        <authorList>
            <person name="Sun Q."/>
            <person name="Ohkuma M."/>
        </authorList>
    </citation>
    <scope>NUCLEOTIDE SEQUENCE</scope>
    <source>
        <strain evidence="1">JCM 3035</strain>
    </source>
</reference>
<dbReference type="Proteomes" id="UP000637788">
    <property type="component" value="Unassembled WGS sequence"/>
</dbReference>
<accession>A0A917QPR2</accession>
<organism evidence="1 2">
    <name type="scientific">Streptomyces flaveus</name>
    <dbReference type="NCBI Taxonomy" id="66370"/>
    <lineage>
        <taxon>Bacteria</taxon>
        <taxon>Bacillati</taxon>
        <taxon>Actinomycetota</taxon>
        <taxon>Actinomycetes</taxon>
        <taxon>Kitasatosporales</taxon>
        <taxon>Streptomycetaceae</taxon>
        <taxon>Streptomyces</taxon>
        <taxon>Streptomyces aurantiacus group</taxon>
    </lineage>
</organism>
<reference evidence="1" key="1">
    <citation type="journal article" date="2014" name="Int. J. Syst. Evol. Microbiol.">
        <title>Complete genome sequence of Corynebacterium casei LMG S-19264T (=DSM 44701T), isolated from a smear-ripened cheese.</title>
        <authorList>
            <consortium name="US DOE Joint Genome Institute (JGI-PGF)"/>
            <person name="Walter F."/>
            <person name="Albersmeier A."/>
            <person name="Kalinowski J."/>
            <person name="Ruckert C."/>
        </authorList>
    </citation>
    <scope>NUCLEOTIDE SEQUENCE</scope>
    <source>
        <strain evidence="1">JCM 3035</strain>
    </source>
</reference>
<gene>
    <name evidence="1" type="ORF">GCM10010094_23340</name>
</gene>
<evidence type="ECO:0000313" key="2">
    <source>
        <dbReference type="Proteomes" id="UP000637788"/>
    </source>
</evidence>